<dbReference type="PROSITE" id="PS50827">
    <property type="entry name" value="DDT"/>
    <property type="match status" value="1"/>
</dbReference>
<dbReference type="PANTHER" id="PTHR31169:SF8">
    <property type="entry name" value="ZINC-FINGER DOMAIN OF MONOAMINE-OXIDASE A REPRESSOR R1 PROTEIN"/>
    <property type="match status" value="1"/>
</dbReference>
<accession>A0AAP0D953</accession>
<feature type="compositionally biased region" description="Polar residues" evidence="11">
    <location>
        <begin position="293"/>
        <end position="312"/>
    </location>
</feature>
<evidence type="ECO:0000256" key="2">
    <source>
        <dbReference type="ARBA" id="ARBA00004496"/>
    </source>
</evidence>
<dbReference type="InterPro" id="IPR040221">
    <property type="entry name" value="CDCA7/CDA7L"/>
</dbReference>
<evidence type="ECO:0000256" key="10">
    <source>
        <dbReference type="SAM" id="Coils"/>
    </source>
</evidence>
<comment type="subcellular location">
    <subcellularLocation>
        <location evidence="2">Cytoplasm</location>
    </subcellularLocation>
    <subcellularLocation>
        <location evidence="1">Nucleus</location>
    </subcellularLocation>
</comment>
<feature type="region of interest" description="Disordered" evidence="11">
    <location>
        <begin position="1"/>
        <end position="58"/>
    </location>
</feature>
<keyword evidence="3" id="KW-0963">Cytoplasm</keyword>
<protein>
    <recommendedName>
        <fullName evidence="12">DDT domain-containing protein</fullName>
    </recommendedName>
</protein>
<keyword evidence="4" id="KW-1017">Isopeptide bond</keyword>
<evidence type="ECO:0000256" key="6">
    <source>
        <dbReference type="ARBA" id="ARBA00022843"/>
    </source>
</evidence>
<keyword evidence="6" id="KW-0832">Ubl conjugation</keyword>
<evidence type="ECO:0000256" key="9">
    <source>
        <dbReference type="ARBA" id="ARBA00023242"/>
    </source>
</evidence>
<feature type="region of interest" description="Disordered" evidence="11">
    <location>
        <begin position="203"/>
        <end position="395"/>
    </location>
</feature>
<evidence type="ECO:0000256" key="3">
    <source>
        <dbReference type="ARBA" id="ARBA00022490"/>
    </source>
</evidence>
<name>A0AAP0D953_9ASTR</name>
<dbReference type="PANTHER" id="PTHR31169">
    <property type="entry name" value="OS05G0300700 PROTEIN"/>
    <property type="match status" value="1"/>
</dbReference>
<evidence type="ECO:0000256" key="1">
    <source>
        <dbReference type="ARBA" id="ARBA00004123"/>
    </source>
</evidence>
<evidence type="ECO:0000259" key="12">
    <source>
        <dbReference type="PROSITE" id="PS50827"/>
    </source>
</evidence>
<feature type="compositionally biased region" description="Polar residues" evidence="11">
    <location>
        <begin position="246"/>
        <end position="257"/>
    </location>
</feature>
<dbReference type="InterPro" id="IPR018501">
    <property type="entry name" value="DDT_dom"/>
</dbReference>
<evidence type="ECO:0000256" key="4">
    <source>
        <dbReference type="ARBA" id="ARBA00022499"/>
    </source>
</evidence>
<dbReference type="AlphaFoldDB" id="A0AAP0D953"/>
<evidence type="ECO:0000256" key="5">
    <source>
        <dbReference type="ARBA" id="ARBA00022553"/>
    </source>
</evidence>
<dbReference type="InterPro" id="IPR018866">
    <property type="entry name" value="Znf-4CXXC_R1"/>
</dbReference>
<dbReference type="InterPro" id="IPR028942">
    <property type="entry name" value="WHIM1_dom"/>
</dbReference>
<keyword evidence="10" id="KW-0175">Coiled coil</keyword>
<keyword evidence="5" id="KW-0597">Phosphoprotein</keyword>
<feature type="compositionally biased region" description="Polar residues" evidence="11">
    <location>
        <begin position="371"/>
        <end position="385"/>
    </location>
</feature>
<evidence type="ECO:0000313" key="13">
    <source>
        <dbReference type="EMBL" id="KAK9066908.1"/>
    </source>
</evidence>
<evidence type="ECO:0000256" key="8">
    <source>
        <dbReference type="ARBA" id="ARBA00023163"/>
    </source>
</evidence>
<keyword evidence="14" id="KW-1185">Reference proteome</keyword>
<keyword evidence="9" id="KW-0539">Nucleus</keyword>
<dbReference type="SMART" id="SM00571">
    <property type="entry name" value="DDT"/>
    <property type="match status" value="1"/>
</dbReference>
<dbReference type="GO" id="GO:0005737">
    <property type="term" value="C:cytoplasm"/>
    <property type="evidence" value="ECO:0007669"/>
    <property type="project" value="UniProtKB-SubCell"/>
</dbReference>
<dbReference type="Pfam" id="PF10497">
    <property type="entry name" value="zf-4CXXC_R1"/>
    <property type="match status" value="1"/>
</dbReference>
<dbReference type="GO" id="GO:0005634">
    <property type="term" value="C:nucleus"/>
    <property type="evidence" value="ECO:0007669"/>
    <property type="project" value="UniProtKB-SubCell"/>
</dbReference>
<feature type="domain" description="DDT" evidence="12">
    <location>
        <begin position="508"/>
        <end position="573"/>
    </location>
</feature>
<reference evidence="13 14" key="1">
    <citation type="submission" date="2024-04" db="EMBL/GenBank/DDBJ databases">
        <title>The reference genome of an endangered Asteraceae, Deinandra increscens subsp. villosa, native to the Central Coast of California.</title>
        <authorList>
            <person name="Guilliams M."/>
            <person name="Hasenstab-Lehman K."/>
            <person name="Meyer R."/>
            <person name="Mcevoy S."/>
        </authorList>
    </citation>
    <scope>NUCLEOTIDE SEQUENCE [LARGE SCALE GENOMIC DNA]</scope>
    <source>
        <tissue evidence="13">Leaf</tissue>
    </source>
</reference>
<organism evidence="13 14">
    <name type="scientific">Deinandra increscens subsp. villosa</name>
    <dbReference type="NCBI Taxonomy" id="3103831"/>
    <lineage>
        <taxon>Eukaryota</taxon>
        <taxon>Viridiplantae</taxon>
        <taxon>Streptophyta</taxon>
        <taxon>Embryophyta</taxon>
        <taxon>Tracheophyta</taxon>
        <taxon>Spermatophyta</taxon>
        <taxon>Magnoliopsida</taxon>
        <taxon>eudicotyledons</taxon>
        <taxon>Gunneridae</taxon>
        <taxon>Pentapetalae</taxon>
        <taxon>asterids</taxon>
        <taxon>campanulids</taxon>
        <taxon>Asterales</taxon>
        <taxon>Asteraceae</taxon>
        <taxon>Asteroideae</taxon>
        <taxon>Heliantheae alliance</taxon>
        <taxon>Madieae</taxon>
        <taxon>Madiinae</taxon>
        <taxon>Deinandra</taxon>
    </lineage>
</organism>
<keyword evidence="8" id="KW-0804">Transcription</keyword>
<sequence>MAIAASPNSKANVSSPISSKKKKISRGQEKEIATELDSSTPSSQPHKRNSNPGVRVIGGRIYDSQNGTTCHQCRQKTYAVYVNCKNQAKAKPCNIKYCRTCLLNRYGEKVEDVELLDKWDCPKCKGVCNCSICMKKRGHQPTGMVVQMAKAGGFTSVSDMIDVKGVQNVSNYKRVKETTASPRKLAASAEGIEVKSPKKLGKENLFDGKTDANANPVVSVSSPVEKKPKKVKRKGSEVKLDGSGVNDVSQTETNHTLNVVDGKTDSNTNPVVSVPSPVEKKPKKVKRKGSEVNGSGSNDVSQTETNHTLNKNNQKKLKSEGSKTTVIGNVVDGKTDSNANPVVSAAPPVEKKPKKVKRKGSEVNLEGSGVNDVSQTETNHTINENNQKKLKSEGSKTTVVGNVVEQKPKKIKRKGLEVEPNGNVVNGFSVAEINLALLEMKQKKVKAKGSNKIEGNEKENNTIHDANQHLEDNQSLKVQGNTSNLFQAVIPLPAGTELVTVAGVDIPKEDVGNALQLLEFCSTFGKILDVKKGQAEAVLRDLIKGRSTRRGKFTSVIQFHIQLLSVIQEEWESESESDSESPRSDLTHENDSWLKALKSCISKSKAKHMDFIDLSAGVYGSLESSMKLRLLVFLCDEVLETEKIRNWIDDQNVKLVEKRREKRKEANEKLSVAKDKVKTLKQKMQDEVAKALIAKEGAPLTLAEHDAIISKIRNRTAEAHAEMLACKEMLPIDNARPDAVRTEPIFKENNGHIYWRLKGCSEKPGILLQDIGTGDHTAEVVDRWFEYDDEQMDLIEKHINILRCFLFSLSPFSKCYITGPGSENTIKTRECAW</sequence>
<gene>
    <name evidence="13" type="ORF">SSX86_014232</name>
</gene>
<dbReference type="GO" id="GO:0006355">
    <property type="term" value="P:regulation of DNA-templated transcription"/>
    <property type="evidence" value="ECO:0007669"/>
    <property type="project" value="InterPro"/>
</dbReference>
<proteinExistence type="predicted"/>
<dbReference type="Proteomes" id="UP001408789">
    <property type="component" value="Unassembled WGS sequence"/>
</dbReference>
<keyword evidence="7" id="KW-0805">Transcription regulation</keyword>
<dbReference type="Pfam" id="PF15612">
    <property type="entry name" value="WHIM1"/>
    <property type="match status" value="1"/>
</dbReference>
<feature type="coiled-coil region" evidence="10">
    <location>
        <begin position="648"/>
        <end position="690"/>
    </location>
</feature>
<dbReference type="EMBL" id="JBCNJP010000015">
    <property type="protein sequence ID" value="KAK9066908.1"/>
    <property type="molecule type" value="Genomic_DNA"/>
</dbReference>
<comment type="caution">
    <text evidence="13">The sequence shown here is derived from an EMBL/GenBank/DDBJ whole genome shotgun (WGS) entry which is preliminary data.</text>
</comment>
<evidence type="ECO:0000256" key="7">
    <source>
        <dbReference type="ARBA" id="ARBA00023015"/>
    </source>
</evidence>
<evidence type="ECO:0000313" key="14">
    <source>
        <dbReference type="Proteomes" id="UP001408789"/>
    </source>
</evidence>
<evidence type="ECO:0000256" key="11">
    <source>
        <dbReference type="SAM" id="MobiDB-lite"/>
    </source>
</evidence>
<feature type="compositionally biased region" description="Polar residues" evidence="11">
    <location>
        <begin position="1"/>
        <end position="13"/>
    </location>
</feature>